<name>A0A250WWD9_9CHLO</name>
<evidence type="ECO:0000313" key="1">
    <source>
        <dbReference type="EMBL" id="GAX75076.1"/>
    </source>
</evidence>
<reference evidence="1 2" key="1">
    <citation type="submission" date="2017-08" db="EMBL/GenBank/DDBJ databases">
        <title>Acidophilic green algal genome provides insights into adaptation to an acidic environment.</title>
        <authorList>
            <person name="Hirooka S."/>
            <person name="Hirose Y."/>
            <person name="Kanesaki Y."/>
            <person name="Higuchi S."/>
            <person name="Fujiwara T."/>
            <person name="Onuma R."/>
            <person name="Era A."/>
            <person name="Ohbayashi R."/>
            <person name="Uzuka A."/>
            <person name="Nozaki H."/>
            <person name="Yoshikawa H."/>
            <person name="Miyagishima S.Y."/>
        </authorList>
    </citation>
    <scope>NUCLEOTIDE SEQUENCE [LARGE SCALE GENOMIC DNA]</scope>
    <source>
        <strain evidence="1 2">NIES-2499</strain>
    </source>
</reference>
<protein>
    <submittedName>
        <fullName evidence="1">Uncharacterized protein</fullName>
    </submittedName>
</protein>
<dbReference type="AlphaFoldDB" id="A0A250WWD9"/>
<dbReference type="EMBL" id="BEGY01000010">
    <property type="protein sequence ID" value="GAX75076.1"/>
    <property type="molecule type" value="Genomic_DNA"/>
</dbReference>
<gene>
    <name evidence="1" type="ORF">CEUSTIGMA_g2520.t1</name>
</gene>
<organism evidence="1 2">
    <name type="scientific">Chlamydomonas eustigma</name>
    <dbReference type="NCBI Taxonomy" id="1157962"/>
    <lineage>
        <taxon>Eukaryota</taxon>
        <taxon>Viridiplantae</taxon>
        <taxon>Chlorophyta</taxon>
        <taxon>core chlorophytes</taxon>
        <taxon>Chlorophyceae</taxon>
        <taxon>CS clade</taxon>
        <taxon>Chlamydomonadales</taxon>
        <taxon>Chlamydomonadaceae</taxon>
        <taxon>Chlamydomonas</taxon>
    </lineage>
</organism>
<keyword evidence="2" id="KW-1185">Reference proteome</keyword>
<accession>A0A250WWD9</accession>
<comment type="caution">
    <text evidence="1">The sequence shown here is derived from an EMBL/GenBank/DDBJ whole genome shotgun (WGS) entry which is preliminary data.</text>
</comment>
<evidence type="ECO:0000313" key="2">
    <source>
        <dbReference type="Proteomes" id="UP000232323"/>
    </source>
</evidence>
<proteinExistence type="predicted"/>
<dbReference type="Proteomes" id="UP000232323">
    <property type="component" value="Unassembled WGS sequence"/>
</dbReference>
<sequence length="85" mass="8710">MAKRRAKIRESKAAVVAAGMGATAMNVGVEEAHGVAEAQGVAEAHGVAGTLGKTKNARNMARRRVKIRESKAAAAAAISTMVSDH</sequence>